<name>A0A8S1NCE0_9CILI</name>
<dbReference type="GO" id="GO:0005737">
    <property type="term" value="C:cytoplasm"/>
    <property type="evidence" value="ECO:0007669"/>
    <property type="project" value="GOC"/>
</dbReference>
<dbReference type="GO" id="GO:0006888">
    <property type="term" value="P:endoplasmic reticulum to Golgi vesicle-mediated transport"/>
    <property type="evidence" value="ECO:0007669"/>
    <property type="project" value="InterPro"/>
</dbReference>
<comment type="caution">
    <text evidence="1">The sequence shown here is derived from an EMBL/GenBank/DDBJ whole genome shotgun (WGS) entry which is preliminary data.</text>
</comment>
<evidence type="ECO:0000313" key="1">
    <source>
        <dbReference type="EMBL" id="CAD8087671.1"/>
    </source>
</evidence>
<proteinExistence type="predicted"/>
<sequence>MKNSIKYICLLDSKNTPIINRNYENFDESFIELIINTQCDLIELAYQISPNNGYMGQIGILNELKIFGFMSMTENKIIMICTKEEKRPKDLLKSIYDLYRSYILNPFFDETNLQDLSKRIDDCVNFYNHNNNDE</sequence>
<gene>
    <name evidence="1" type="ORF">PSON_ATCC_30995.1.T0510325</name>
</gene>
<keyword evidence="2" id="KW-1185">Reference proteome</keyword>
<dbReference type="EMBL" id="CAJJDN010000051">
    <property type="protein sequence ID" value="CAD8087671.1"/>
    <property type="molecule type" value="Genomic_DNA"/>
</dbReference>
<organism evidence="1 2">
    <name type="scientific">Paramecium sonneborni</name>
    <dbReference type="NCBI Taxonomy" id="65129"/>
    <lineage>
        <taxon>Eukaryota</taxon>
        <taxon>Sar</taxon>
        <taxon>Alveolata</taxon>
        <taxon>Ciliophora</taxon>
        <taxon>Intramacronucleata</taxon>
        <taxon>Oligohymenophorea</taxon>
        <taxon>Peniculida</taxon>
        <taxon>Parameciidae</taxon>
        <taxon>Paramecium</taxon>
    </lineage>
</organism>
<reference evidence="1" key="1">
    <citation type="submission" date="2021-01" db="EMBL/GenBank/DDBJ databases">
        <authorList>
            <consortium name="Genoscope - CEA"/>
            <person name="William W."/>
        </authorList>
    </citation>
    <scope>NUCLEOTIDE SEQUENCE</scope>
</reference>
<dbReference type="InterPro" id="IPR006722">
    <property type="entry name" value="Sedlin"/>
</dbReference>
<protein>
    <recommendedName>
        <fullName evidence="3">Sedlin</fullName>
    </recommendedName>
</protein>
<dbReference type="AlphaFoldDB" id="A0A8S1NCE0"/>
<dbReference type="Pfam" id="PF04628">
    <property type="entry name" value="Sedlin_N"/>
    <property type="match status" value="1"/>
</dbReference>
<accession>A0A8S1NCE0</accession>
<evidence type="ECO:0000313" key="2">
    <source>
        <dbReference type="Proteomes" id="UP000692954"/>
    </source>
</evidence>
<dbReference type="Proteomes" id="UP000692954">
    <property type="component" value="Unassembled WGS sequence"/>
</dbReference>
<evidence type="ECO:0008006" key="3">
    <source>
        <dbReference type="Google" id="ProtNLM"/>
    </source>
</evidence>
<dbReference type="OrthoDB" id="283522at2759"/>